<comment type="caution">
    <text evidence="2">The sequence shown here is derived from an EMBL/GenBank/DDBJ whole genome shotgun (WGS) entry which is preliminary data.</text>
</comment>
<dbReference type="Pfam" id="PF04468">
    <property type="entry name" value="PSP1"/>
    <property type="match status" value="1"/>
</dbReference>
<dbReference type="AlphaFoldDB" id="A0A2G9YJ63"/>
<reference evidence="2 3" key="1">
    <citation type="submission" date="2017-09" db="EMBL/GenBank/DDBJ databases">
        <title>Depth-based differentiation of microbial function through sediment-hosted aquifers and enrichment of novel symbionts in the deep terrestrial subsurface.</title>
        <authorList>
            <person name="Probst A.J."/>
            <person name="Ladd B."/>
            <person name="Jarett J.K."/>
            <person name="Geller-Mcgrath D.E."/>
            <person name="Sieber C.M."/>
            <person name="Emerson J.B."/>
            <person name="Anantharaman K."/>
            <person name="Thomas B.C."/>
            <person name="Malmstrom R."/>
            <person name="Stieglmeier M."/>
            <person name="Klingl A."/>
            <person name="Woyke T."/>
            <person name="Ryan C.M."/>
            <person name="Banfield J.F."/>
        </authorList>
    </citation>
    <scope>NUCLEOTIDE SEQUENCE [LARGE SCALE GENOMIC DNA]</scope>
    <source>
        <strain evidence="2">CG23_combo_of_CG06-09_8_20_14_all_41_10</strain>
    </source>
</reference>
<dbReference type="NCBIfam" id="NF041131">
    <property type="entry name" value="RicT_YaaT_fam"/>
    <property type="match status" value="1"/>
</dbReference>
<dbReference type="InterPro" id="IPR007557">
    <property type="entry name" value="PSP1_C"/>
</dbReference>
<evidence type="ECO:0000259" key="1">
    <source>
        <dbReference type="PROSITE" id="PS51411"/>
    </source>
</evidence>
<dbReference type="EMBL" id="PCRK01000093">
    <property type="protein sequence ID" value="PIP19278.1"/>
    <property type="molecule type" value="Genomic_DNA"/>
</dbReference>
<protein>
    <submittedName>
        <fullName evidence="2">Stage 0 sporulation protein</fullName>
    </submittedName>
</protein>
<sequence>MGEIVFVRLRDSGQAYPYDKGGLEAKKGDYVIVEHDRSQDYGQIVSCGSACLTKEAKEPAKKILRLARDTDIKQIEENRVKAKEAFNSCDKKIAEHKLDMKLVRVEYSLDRSKIVFYFTALGRVDFRNLVKDLAKAFKARIELRQIGVRDEARFFGGFGPCGRELCCAKFLKDFEPVTVKMAKEEGLPLNPPKISGICGRLMCCLAYEYENYKLLSKGLPREGEYAHTLKGKGKVISVNVFKRMASVQLDDGTIVEVSYKEKEHEK</sequence>
<dbReference type="PANTHER" id="PTHR43830">
    <property type="entry name" value="PROTEIN PSP1"/>
    <property type="match status" value="1"/>
</dbReference>
<name>A0A2G9YJ63_9BACT</name>
<proteinExistence type="predicted"/>
<dbReference type="InterPro" id="IPR047767">
    <property type="entry name" value="PSP1-like"/>
</dbReference>
<evidence type="ECO:0000313" key="3">
    <source>
        <dbReference type="Proteomes" id="UP000231292"/>
    </source>
</evidence>
<dbReference type="PANTHER" id="PTHR43830:SF3">
    <property type="entry name" value="PROTEIN PSP1"/>
    <property type="match status" value="1"/>
</dbReference>
<dbReference type="GO" id="GO:0005737">
    <property type="term" value="C:cytoplasm"/>
    <property type="evidence" value="ECO:0007669"/>
    <property type="project" value="TreeGrafter"/>
</dbReference>
<accession>A0A2G9YJ63</accession>
<evidence type="ECO:0000313" key="2">
    <source>
        <dbReference type="EMBL" id="PIP19278.1"/>
    </source>
</evidence>
<dbReference type="Proteomes" id="UP000231292">
    <property type="component" value="Unassembled WGS sequence"/>
</dbReference>
<gene>
    <name evidence="2" type="ORF">COX41_03735</name>
</gene>
<organism evidence="2 3">
    <name type="scientific">Candidatus Sherwoodlollariibacterium unditelluris</name>
    <dbReference type="NCBI Taxonomy" id="1974757"/>
    <lineage>
        <taxon>Bacteria</taxon>
        <taxon>Pseudomonadati</taxon>
        <taxon>Candidatus Omnitrophota</taxon>
        <taxon>Candidatus Sherwoodlollariibacterium</taxon>
    </lineage>
</organism>
<feature type="domain" description="PSP1 C-terminal" evidence="1">
    <location>
        <begin position="61"/>
        <end position="146"/>
    </location>
</feature>
<dbReference type="PROSITE" id="PS51411">
    <property type="entry name" value="PSP1_C"/>
    <property type="match status" value="1"/>
</dbReference>